<dbReference type="Proteomes" id="UP000664417">
    <property type="component" value="Unassembled WGS sequence"/>
</dbReference>
<dbReference type="AlphaFoldDB" id="A0A8J7Q176"/>
<gene>
    <name evidence="1" type="ORF">J3U88_02625</name>
    <name evidence="2" type="ORF">J3U88_09265</name>
</gene>
<keyword evidence="3" id="KW-1185">Reference proteome</keyword>
<evidence type="ECO:0000313" key="3">
    <source>
        <dbReference type="Proteomes" id="UP000664417"/>
    </source>
</evidence>
<evidence type="ECO:0000313" key="1">
    <source>
        <dbReference type="EMBL" id="MBO1317340.1"/>
    </source>
</evidence>
<evidence type="ECO:0000313" key="2">
    <source>
        <dbReference type="EMBL" id="MBO1318647.1"/>
    </source>
</evidence>
<dbReference type="EMBL" id="JAFREP010000006">
    <property type="protein sequence ID" value="MBO1318647.1"/>
    <property type="molecule type" value="Genomic_DNA"/>
</dbReference>
<evidence type="ECO:0008006" key="4">
    <source>
        <dbReference type="Google" id="ProtNLM"/>
    </source>
</evidence>
<dbReference type="RefSeq" id="WP_207856577.1">
    <property type="nucleotide sequence ID" value="NZ_JAFREP010000002.1"/>
</dbReference>
<dbReference type="PANTHER" id="PTHR35586:SF1">
    <property type="entry name" value="SLL1691 PROTEIN"/>
    <property type="match status" value="1"/>
</dbReference>
<reference evidence="1" key="1">
    <citation type="submission" date="2021-03" db="EMBL/GenBank/DDBJ databases">
        <authorList>
            <person name="Wang G."/>
        </authorList>
    </citation>
    <scope>NUCLEOTIDE SEQUENCE</scope>
    <source>
        <strain evidence="1">KCTC 12899</strain>
    </source>
</reference>
<organism evidence="1 3">
    <name type="scientific">Acanthopleuribacter pedis</name>
    <dbReference type="NCBI Taxonomy" id="442870"/>
    <lineage>
        <taxon>Bacteria</taxon>
        <taxon>Pseudomonadati</taxon>
        <taxon>Acidobacteriota</taxon>
        <taxon>Holophagae</taxon>
        <taxon>Acanthopleuribacterales</taxon>
        <taxon>Acanthopleuribacteraceae</taxon>
        <taxon>Acanthopleuribacter</taxon>
    </lineage>
</organism>
<dbReference type="EMBL" id="JAFREP010000002">
    <property type="protein sequence ID" value="MBO1317340.1"/>
    <property type="molecule type" value="Genomic_DNA"/>
</dbReference>
<comment type="caution">
    <text evidence="1">The sequence shown here is derived from an EMBL/GenBank/DDBJ whole genome shotgun (WGS) entry which is preliminary data.</text>
</comment>
<name>A0A8J7Q176_9BACT</name>
<protein>
    <recommendedName>
        <fullName evidence="4">DUF4351 domain-containing protein</fullName>
    </recommendedName>
</protein>
<dbReference type="PANTHER" id="PTHR35586">
    <property type="entry name" value="SLL1691 PROTEIN"/>
    <property type="match status" value="1"/>
</dbReference>
<sequence length="340" mass="39692">MFDQPWKNLTELFFQEFTEFFWPAAYQNIDWNASATPLSTELPPQASGDKVGTRIADKLFRVQLKDGEQCLILVHLEFQNQFDTTFPKRMAVYNFRLFLKYDCEVVSMAILGDSRPSWRPNSFIRKRWDFKNRVDFPIVKLADFRTIHAAKLKEKNLFATAVDAHLEAMKTCKNSNVLVETKLALIRRLADRNYDSRRLIALFRFIDTMMDLPRDLDQRFRDRLRKETGGRHMNAEEWFYSETAIQKTLRLLAGREGFAKGLSEGRQAGIQEGRQAGIQEGRELGQREGFQQALIQLLTEKYRELPSHITQRIQDAGPEQLLNWITHVNQTQSLVALFDH</sequence>
<accession>A0A8J7Q176</accession>
<proteinExistence type="predicted"/>